<dbReference type="EMBL" id="LT670817">
    <property type="protein sequence ID" value="SHH58937.1"/>
    <property type="molecule type" value="Genomic_DNA"/>
</dbReference>
<dbReference type="RefSeq" id="WP_079603951.1">
    <property type="nucleotide sequence ID" value="NZ_LT670817.1"/>
</dbReference>
<gene>
    <name evidence="2" type="ORF">SAMN05443248_5317</name>
</gene>
<dbReference type="SUPFAM" id="SSF53474">
    <property type="entry name" value="alpha/beta-Hydrolases"/>
    <property type="match status" value="1"/>
</dbReference>
<feature type="domain" description="Dienelactone hydrolase" evidence="1">
    <location>
        <begin position="17"/>
        <end position="237"/>
    </location>
</feature>
<accession>A0A1M5U7H7</accession>
<reference evidence="2 3" key="1">
    <citation type="submission" date="2016-11" db="EMBL/GenBank/DDBJ databases">
        <authorList>
            <person name="Jaros S."/>
            <person name="Januszkiewicz K."/>
            <person name="Wedrychowicz H."/>
        </authorList>
    </citation>
    <scope>NUCLEOTIDE SEQUENCE [LARGE SCALE GENOMIC DNA]</scope>
    <source>
        <strain evidence="2 3">GAS138</strain>
    </source>
</reference>
<dbReference type="InterPro" id="IPR002925">
    <property type="entry name" value="Dienelactn_hydro"/>
</dbReference>
<dbReference type="Gene3D" id="3.40.50.1820">
    <property type="entry name" value="alpha/beta hydrolase"/>
    <property type="match status" value="1"/>
</dbReference>
<protein>
    <submittedName>
        <fullName evidence="2">Dienelactone hydrolase</fullName>
    </submittedName>
</protein>
<dbReference type="InterPro" id="IPR050261">
    <property type="entry name" value="FrsA_esterase"/>
</dbReference>
<dbReference type="Proteomes" id="UP000189796">
    <property type="component" value="Chromosome I"/>
</dbReference>
<proteinExistence type="predicted"/>
<evidence type="ECO:0000313" key="2">
    <source>
        <dbReference type="EMBL" id="SHH58937.1"/>
    </source>
</evidence>
<evidence type="ECO:0000313" key="3">
    <source>
        <dbReference type="Proteomes" id="UP000189796"/>
    </source>
</evidence>
<name>A0A1M5U7H7_9BRAD</name>
<dbReference type="InterPro" id="IPR029058">
    <property type="entry name" value="AB_hydrolase_fold"/>
</dbReference>
<keyword evidence="2" id="KW-0378">Hydrolase</keyword>
<evidence type="ECO:0000259" key="1">
    <source>
        <dbReference type="Pfam" id="PF01738"/>
    </source>
</evidence>
<dbReference type="OrthoDB" id="9787933at2"/>
<sequence>METQDIDYRAEAVNLGGYLAFDETAAGRRPGVLVFHEGLGLGEFAMARARMLAELGYVALAADMFGDRRQARNLQEVVKLVGDLRNEPEKLRARGSAALTTIAALPQVDANRIGAIGFCFGGSVVLELARDGADLKAAVSFHGVLATRMPAASGKVKASVLVCTGADDPLAPPEQVKAFEDEMRGAGVRDWQVISYGNTLHGFTNPAADGSMMRSALYSAQADRRSWASMRSLFEEVL</sequence>
<organism evidence="2 3">
    <name type="scientific">Bradyrhizobium erythrophlei</name>
    <dbReference type="NCBI Taxonomy" id="1437360"/>
    <lineage>
        <taxon>Bacteria</taxon>
        <taxon>Pseudomonadati</taxon>
        <taxon>Pseudomonadota</taxon>
        <taxon>Alphaproteobacteria</taxon>
        <taxon>Hyphomicrobiales</taxon>
        <taxon>Nitrobacteraceae</taxon>
        <taxon>Bradyrhizobium</taxon>
    </lineage>
</organism>
<dbReference type="PANTHER" id="PTHR22946">
    <property type="entry name" value="DIENELACTONE HYDROLASE DOMAIN-CONTAINING PROTEIN-RELATED"/>
    <property type="match status" value="1"/>
</dbReference>
<dbReference type="AlphaFoldDB" id="A0A1M5U7H7"/>
<dbReference type="PANTHER" id="PTHR22946:SF0">
    <property type="entry name" value="DIENELACTONE HYDROLASE DOMAIN-CONTAINING PROTEIN"/>
    <property type="match status" value="1"/>
</dbReference>
<dbReference type="Pfam" id="PF01738">
    <property type="entry name" value="DLH"/>
    <property type="match status" value="1"/>
</dbReference>
<dbReference type="GO" id="GO:0016787">
    <property type="term" value="F:hydrolase activity"/>
    <property type="evidence" value="ECO:0007669"/>
    <property type="project" value="UniProtKB-KW"/>
</dbReference>